<dbReference type="KEGG" id="lho:LOOC260_114200"/>
<evidence type="ECO:0000313" key="1">
    <source>
        <dbReference type="EMBL" id="BAP85956.1"/>
    </source>
</evidence>
<dbReference type="EMBL" id="AP014680">
    <property type="protein sequence ID" value="BAP85956.1"/>
    <property type="molecule type" value="Genomic_DNA"/>
</dbReference>
<accession>A0A0A1GZR1</accession>
<organism evidence="1 2">
    <name type="scientific">Paucilactobacillus hokkaidonensis JCM 18461</name>
    <dbReference type="NCBI Taxonomy" id="1291742"/>
    <lineage>
        <taxon>Bacteria</taxon>
        <taxon>Bacillati</taxon>
        <taxon>Bacillota</taxon>
        <taxon>Bacilli</taxon>
        <taxon>Lactobacillales</taxon>
        <taxon>Lactobacillaceae</taxon>
        <taxon>Paucilactobacillus</taxon>
    </lineage>
</organism>
<name>A0A0A1GZR1_9LACO</name>
<dbReference type="RefSeq" id="WP_041093951.1">
    <property type="nucleotide sequence ID" value="NZ_AP014680.1"/>
</dbReference>
<dbReference type="STRING" id="1291742.LOOC260_114200"/>
<evidence type="ECO:0000313" key="2">
    <source>
        <dbReference type="Proteomes" id="UP000031620"/>
    </source>
</evidence>
<dbReference type="InterPro" id="IPR006724">
    <property type="entry name" value="Phage_TTP"/>
</dbReference>
<proteinExistence type="predicted"/>
<dbReference type="Pfam" id="PF04630">
    <property type="entry name" value="Phage_TTP_1"/>
    <property type="match status" value="1"/>
</dbReference>
<gene>
    <name evidence="1" type="ORF">LOOC260_114200</name>
</gene>
<dbReference type="AlphaFoldDB" id="A0A0A1GZR1"/>
<reference evidence="1 2" key="1">
    <citation type="submission" date="2014-11" db="EMBL/GenBank/DDBJ databases">
        <title>Complete genome sequence and analysis of Lactobacillus hokkaidonensis LOOC260T.</title>
        <authorList>
            <person name="Tanizawa Y."/>
            <person name="Tohno M."/>
            <person name="Kaminuma E."/>
            <person name="Nakamura Y."/>
            <person name="Arita M."/>
        </authorList>
    </citation>
    <scope>NUCLEOTIDE SEQUENCE [LARGE SCALE GENOMIC DNA]</scope>
    <source>
        <strain evidence="1 2">LOOC260</strain>
    </source>
</reference>
<dbReference type="HOGENOM" id="CLU_100176_1_0_9"/>
<sequence>MAHVGLKMVKLALIDDNEKIISGAEGLSETGILAIDNTYFGTQTANITNLEGSVVKVAGNNLVQDSYTNPSAPQIAMTVNNLFVPIKNQILGNESDGAGGYVYSGAKPKVAVLIETETIDRKNSIFFGFRRTQVSAASENVQTDTDTASTRQNDVLTFTALGVSDWNNGEPYKNYYSGDTLFKEETMLADVFPAAASSSTTG</sequence>
<protein>
    <submittedName>
        <fullName evidence="1">Major tail protein</fullName>
    </submittedName>
</protein>
<dbReference type="Proteomes" id="UP000031620">
    <property type="component" value="Chromosome"/>
</dbReference>